<evidence type="ECO:0000256" key="5">
    <source>
        <dbReference type="ARBA" id="ARBA00021006"/>
    </source>
</evidence>
<feature type="transmembrane region" description="Helical" evidence="17">
    <location>
        <begin position="414"/>
        <end position="437"/>
    </location>
</feature>
<comment type="catalytic activity">
    <reaction evidence="16 17">
        <text>a ubiquinone + NADH + 5 H(+)(in) = a ubiquinol + NAD(+) + 4 H(+)(out)</text>
        <dbReference type="Rhea" id="RHEA:29091"/>
        <dbReference type="Rhea" id="RHEA-COMP:9565"/>
        <dbReference type="Rhea" id="RHEA-COMP:9566"/>
        <dbReference type="ChEBI" id="CHEBI:15378"/>
        <dbReference type="ChEBI" id="CHEBI:16389"/>
        <dbReference type="ChEBI" id="CHEBI:17976"/>
        <dbReference type="ChEBI" id="CHEBI:57540"/>
        <dbReference type="ChEBI" id="CHEBI:57945"/>
        <dbReference type="EC" id="7.1.1.2"/>
    </reaction>
</comment>
<keyword evidence="14 17" id="KW-0496">Mitochondrion</keyword>
<geneLocation type="mitochondrion" evidence="20"/>
<dbReference type="GO" id="GO:0008137">
    <property type="term" value="F:NADH dehydrogenase (ubiquinone) activity"/>
    <property type="evidence" value="ECO:0007669"/>
    <property type="project" value="UniProtKB-UniRule"/>
</dbReference>
<comment type="function">
    <text evidence="17">Core subunit of the mitochondrial membrane respiratory chain NADH dehydrogenase (Complex I) which catalyzes electron transfer from NADH through the respiratory chain, using ubiquinone as an electron acceptor. Essential for the catalytic activity and assembly of complex I.</text>
</comment>
<dbReference type="SMR" id="A0A1L5BW56"/>
<dbReference type="GO" id="GO:0042773">
    <property type="term" value="P:ATP synthesis coupled electron transport"/>
    <property type="evidence" value="ECO:0007669"/>
    <property type="project" value="InterPro"/>
</dbReference>
<evidence type="ECO:0000256" key="10">
    <source>
        <dbReference type="ARBA" id="ARBA00022982"/>
    </source>
</evidence>
<feature type="transmembrane region" description="Helical" evidence="17">
    <location>
        <begin position="371"/>
        <end position="394"/>
    </location>
</feature>
<reference evidence="20" key="1">
    <citation type="journal article" date="2016" name="BMC Genomics">
        <title>Evolution of mitochondrial genomes in Baikalian amphipods.</title>
        <authorList>
            <person name="Romanova E.V."/>
            <person name="Aleoshin V.V."/>
            <person name="Kamaltynov R.M."/>
            <person name="Mikhailov K.V."/>
            <person name="Logacheva M.D."/>
            <person name="Sirotinina E.A."/>
            <person name="Gornov A.Y."/>
            <person name="Anikin A.S."/>
            <person name="Sherbakov D.Y."/>
        </authorList>
    </citation>
    <scope>NUCLEOTIDE SEQUENCE</scope>
</reference>
<evidence type="ECO:0000259" key="19">
    <source>
        <dbReference type="Pfam" id="PF01059"/>
    </source>
</evidence>
<evidence type="ECO:0000256" key="3">
    <source>
        <dbReference type="ARBA" id="ARBA00009025"/>
    </source>
</evidence>
<evidence type="ECO:0000259" key="18">
    <source>
        <dbReference type="Pfam" id="PF00361"/>
    </source>
</evidence>
<dbReference type="PRINTS" id="PR01437">
    <property type="entry name" value="NUOXDRDTASE4"/>
</dbReference>
<dbReference type="InterPro" id="IPR000260">
    <property type="entry name" value="NADH4_N"/>
</dbReference>
<keyword evidence="6 17" id="KW-0813">Transport</keyword>
<evidence type="ECO:0000313" key="20">
    <source>
        <dbReference type="EMBL" id="APL97191.1"/>
    </source>
</evidence>
<organism evidence="20">
    <name type="scientific">Gmelinoides fasciatus</name>
    <dbReference type="NCBI Taxonomy" id="686704"/>
    <lineage>
        <taxon>Eukaryota</taxon>
        <taxon>Metazoa</taxon>
        <taxon>Ecdysozoa</taxon>
        <taxon>Arthropoda</taxon>
        <taxon>Crustacea</taxon>
        <taxon>Multicrustacea</taxon>
        <taxon>Malacostraca</taxon>
        <taxon>Eumalacostraca</taxon>
        <taxon>Peracarida</taxon>
        <taxon>Amphipoda</taxon>
        <taxon>Senticaudata</taxon>
        <taxon>Gammarida</taxon>
        <taxon>Gammaridira</taxon>
        <taxon>Gammaroidea</taxon>
        <taxon>Micruropodidae</taxon>
        <taxon>Gmelinoidinae</taxon>
        <taxon>Gmelinoides</taxon>
    </lineage>
</organism>
<dbReference type="EC" id="7.1.1.2" evidence="4 17"/>
<feature type="transmembrane region" description="Helical" evidence="17">
    <location>
        <begin position="267"/>
        <end position="288"/>
    </location>
</feature>
<comment type="function">
    <text evidence="1">Core subunit of the mitochondrial membrane respiratory chain NADH dehydrogenase (Complex I) that is believed to belong to the minimal assembly required for catalysis. Complex I functions in the transfer of electrons from NADH to the respiratory chain. The immediate electron acceptor for the enzyme is believed to be ubiquinone.</text>
</comment>
<evidence type="ECO:0000256" key="11">
    <source>
        <dbReference type="ARBA" id="ARBA00022989"/>
    </source>
</evidence>
<feature type="transmembrane region" description="Helical" evidence="17">
    <location>
        <begin position="294"/>
        <end position="317"/>
    </location>
</feature>
<dbReference type="AlphaFoldDB" id="A0A1L5BW56"/>
<feature type="domain" description="NADH:ubiquinone oxidoreductase chain 4 N-terminal" evidence="19">
    <location>
        <begin position="20"/>
        <end position="98"/>
    </location>
</feature>
<accession>A0A1L5BW56</accession>
<keyword evidence="11 17" id="KW-1133">Transmembrane helix</keyword>
<dbReference type="GO" id="GO:0048039">
    <property type="term" value="F:ubiquinone binding"/>
    <property type="evidence" value="ECO:0007669"/>
    <property type="project" value="TreeGrafter"/>
</dbReference>
<feature type="transmembrane region" description="Helical" evidence="17">
    <location>
        <begin position="329"/>
        <end position="351"/>
    </location>
</feature>
<keyword evidence="7 17" id="KW-0679">Respiratory chain</keyword>
<evidence type="ECO:0000256" key="1">
    <source>
        <dbReference type="ARBA" id="ARBA00003257"/>
    </source>
</evidence>
<keyword evidence="10 17" id="KW-0249">Electron transport</keyword>
<dbReference type="GO" id="GO:0031966">
    <property type="term" value="C:mitochondrial membrane"/>
    <property type="evidence" value="ECO:0007669"/>
    <property type="project" value="UniProtKB-SubCell"/>
</dbReference>
<feature type="transmembrane region" description="Helical" evidence="17">
    <location>
        <begin position="53"/>
        <end position="72"/>
    </location>
</feature>
<feature type="transmembrane region" description="Helical" evidence="17">
    <location>
        <begin position="239"/>
        <end position="260"/>
    </location>
</feature>
<feature type="transmembrane region" description="Helical" evidence="17">
    <location>
        <begin position="212"/>
        <end position="233"/>
    </location>
</feature>
<dbReference type="GO" id="GO:0015990">
    <property type="term" value="P:electron transport coupled proton transport"/>
    <property type="evidence" value="ECO:0007669"/>
    <property type="project" value="TreeGrafter"/>
</dbReference>
<comment type="similarity">
    <text evidence="3 17">Belongs to the complex I subunit 4 family.</text>
</comment>
<evidence type="ECO:0000256" key="6">
    <source>
        <dbReference type="ARBA" id="ARBA00022448"/>
    </source>
</evidence>
<evidence type="ECO:0000256" key="4">
    <source>
        <dbReference type="ARBA" id="ARBA00012944"/>
    </source>
</evidence>
<keyword evidence="12 17" id="KW-0520">NAD</keyword>
<gene>
    <name evidence="20" type="primary">ND4</name>
</gene>
<evidence type="ECO:0000256" key="7">
    <source>
        <dbReference type="ARBA" id="ARBA00022660"/>
    </source>
</evidence>
<comment type="subcellular location">
    <subcellularLocation>
        <location evidence="2 17">Mitochondrion membrane</location>
        <topology evidence="2 17">Multi-pass membrane protein</topology>
    </subcellularLocation>
</comment>
<dbReference type="InterPro" id="IPR001750">
    <property type="entry name" value="ND/Mrp_TM"/>
</dbReference>
<dbReference type="RefSeq" id="YP_009339301.1">
    <property type="nucleotide sequence ID" value="NC_033361.1"/>
</dbReference>
<keyword evidence="8 17" id="KW-0812">Transmembrane</keyword>
<feature type="domain" description="NADH:quinone oxidoreductase/Mrp antiporter transmembrane" evidence="18">
    <location>
        <begin position="103"/>
        <end position="385"/>
    </location>
</feature>
<dbReference type="Pfam" id="PF01059">
    <property type="entry name" value="Oxidored_q5_N"/>
    <property type="match status" value="1"/>
</dbReference>
<dbReference type="CTD" id="4538"/>
<name>A0A1L5BW56_9CRUS</name>
<dbReference type="InterPro" id="IPR003918">
    <property type="entry name" value="NADH_UbQ_OxRdtase"/>
</dbReference>
<dbReference type="PANTHER" id="PTHR43507:SF20">
    <property type="entry name" value="NADH-UBIQUINONE OXIDOREDUCTASE CHAIN 4"/>
    <property type="match status" value="1"/>
</dbReference>
<evidence type="ECO:0000256" key="16">
    <source>
        <dbReference type="ARBA" id="ARBA00049551"/>
    </source>
</evidence>
<sequence length="438" mass="48163">MLSVISSFLGVVVVSKVWGEVVFLGLVMSGVLLVVSGDSDVYNGSLMGEMDSVSWSLSLLSIWVVTLAVLSSKMVKEGKFMKDSFLKLNMVLLSFLLVSFYVSDLVFFYLGFESCLIPIFLLILGWGYQPERAQAGTYMLFYTLFGSLPLFFLIIYLSGQGLGYMYSYSLNSLNNWVFCFFLVMAFLIKFPMYSVHLWLLKAHVEAPVAGSMILAGVLLKLGGYGLIRMLSIWPSGVSIIGEIFICFSIFGGLVVSVGCIRQTDMKLLIACSSVVHMSMCISGLFIMNDCSYKGVMFVMVGHGLCSSGLFYLANMVYERSGSRSIMINKGLISLMPSVCLGWFIMLCSNMAAPPSLNLLGEILLISSLVNWSLMVVVVVMGLSFFSGVYSVYLFSASQHGVYLSSKMGFNSGVVLEYLIISGHWVPLNLVVLSVVWVV</sequence>
<evidence type="ECO:0000256" key="13">
    <source>
        <dbReference type="ARBA" id="ARBA00023075"/>
    </source>
</evidence>
<evidence type="ECO:0000256" key="17">
    <source>
        <dbReference type="RuleBase" id="RU003297"/>
    </source>
</evidence>
<feature type="transmembrane region" description="Helical" evidence="17">
    <location>
        <begin position="108"/>
        <end position="128"/>
    </location>
</feature>
<keyword evidence="15 17" id="KW-0472">Membrane</keyword>
<evidence type="ECO:0000256" key="9">
    <source>
        <dbReference type="ARBA" id="ARBA00022967"/>
    </source>
</evidence>
<keyword evidence="9" id="KW-1278">Translocase</keyword>
<dbReference type="Pfam" id="PF00361">
    <property type="entry name" value="Proton_antipo_M"/>
    <property type="match status" value="1"/>
</dbReference>
<dbReference type="EMBL" id="KX341966">
    <property type="protein sequence ID" value="APL97191.1"/>
    <property type="molecule type" value="Genomic_DNA"/>
</dbReference>
<dbReference type="PANTHER" id="PTHR43507">
    <property type="entry name" value="NADH-UBIQUINONE OXIDOREDUCTASE CHAIN 4"/>
    <property type="match status" value="1"/>
</dbReference>
<dbReference type="GeneID" id="30859554"/>
<protein>
    <recommendedName>
        <fullName evidence="5 17">NADH-ubiquinone oxidoreductase chain 4</fullName>
        <ecNumber evidence="4 17">7.1.1.2</ecNumber>
    </recommendedName>
</protein>
<feature type="transmembrane region" description="Helical" evidence="17">
    <location>
        <begin position="175"/>
        <end position="200"/>
    </location>
</feature>
<evidence type="ECO:0000256" key="12">
    <source>
        <dbReference type="ARBA" id="ARBA00023027"/>
    </source>
</evidence>
<feature type="transmembrane region" description="Helical" evidence="17">
    <location>
        <begin position="140"/>
        <end position="163"/>
    </location>
</feature>
<evidence type="ECO:0000256" key="2">
    <source>
        <dbReference type="ARBA" id="ARBA00004225"/>
    </source>
</evidence>
<keyword evidence="13 17" id="KW-0830">Ubiquinone</keyword>
<evidence type="ECO:0000256" key="14">
    <source>
        <dbReference type="ARBA" id="ARBA00023128"/>
    </source>
</evidence>
<proteinExistence type="inferred from homology"/>
<feature type="transmembrane region" description="Helical" evidence="17">
    <location>
        <begin position="84"/>
        <end position="102"/>
    </location>
</feature>
<evidence type="ECO:0000256" key="15">
    <source>
        <dbReference type="ARBA" id="ARBA00023136"/>
    </source>
</evidence>
<evidence type="ECO:0000256" key="8">
    <source>
        <dbReference type="ARBA" id="ARBA00022692"/>
    </source>
</evidence>
<dbReference type="GO" id="GO:0003954">
    <property type="term" value="F:NADH dehydrogenase activity"/>
    <property type="evidence" value="ECO:0007669"/>
    <property type="project" value="TreeGrafter"/>
</dbReference>